<dbReference type="AlphaFoldDB" id="A0A1D2MHZ3"/>
<proteinExistence type="predicted"/>
<reference evidence="1 2" key="1">
    <citation type="journal article" date="2016" name="Genome Biol. Evol.">
        <title>Gene Family Evolution Reflects Adaptation to Soil Environmental Stressors in the Genome of the Collembolan Orchesella cincta.</title>
        <authorList>
            <person name="Faddeeva-Vakhrusheva A."/>
            <person name="Derks M.F."/>
            <person name="Anvar S.Y."/>
            <person name="Agamennone V."/>
            <person name="Suring W."/>
            <person name="Smit S."/>
            <person name="van Straalen N.M."/>
            <person name="Roelofs D."/>
        </authorList>
    </citation>
    <scope>NUCLEOTIDE SEQUENCE [LARGE SCALE GENOMIC DNA]</scope>
    <source>
        <tissue evidence="1">Mixed pool</tissue>
    </source>
</reference>
<organism evidence="1 2">
    <name type="scientific">Orchesella cincta</name>
    <name type="common">Springtail</name>
    <name type="synonym">Podura cincta</name>
    <dbReference type="NCBI Taxonomy" id="48709"/>
    <lineage>
        <taxon>Eukaryota</taxon>
        <taxon>Metazoa</taxon>
        <taxon>Ecdysozoa</taxon>
        <taxon>Arthropoda</taxon>
        <taxon>Hexapoda</taxon>
        <taxon>Collembola</taxon>
        <taxon>Entomobryomorpha</taxon>
        <taxon>Entomobryoidea</taxon>
        <taxon>Orchesellidae</taxon>
        <taxon>Orchesellinae</taxon>
        <taxon>Orchesella</taxon>
    </lineage>
</organism>
<comment type="caution">
    <text evidence="1">The sequence shown here is derived from an EMBL/GenBank/DDBJ whole genome shotgun (WGS) entry which is preliminary data.</text>
</comment>
<keyword evidence="2" id="KW-1185">Reference proteome</keyword>
<protein>
    <submittedName>
        <fullName evidence="1">Uncharacterized protein</fullName>
    </submittedName>
</protein>
<sequence>DTFLVLIGRVVELVWFRKLLVLQSQKYLCCQHLVSIYIPSQLDKIAIVLLDSLPSTSTSVTLEFNDIRLQRINLLPLSEIGLIRQTLWAGTLVQFSAVLTIPCASIRPNPNLGLYWKPASFIFQPGLSIRGPG</sequence>
<feature type="non-terminal residue" evidence="1">
    <location>
        <position position="1"/>
    </location>
</feature>
<accession>A0A1D2MHZ3</accession>
<gene>
    <name evidence="1" type="ORF">Ocin01_14159</name>
</gene>
<dbReference type="EMBL" id="LJIJ01001210">
    <property type="protein sequence ID" value="ODM92522.1"/>
    <property type="molecule type" value="Genomic_DNA"/>
</dbReference>
<evidence type="ECO:0000313" key="2">
    <source>
        <dbReference type="Proteomes" id="UP000094527"/>
    </source>
</evidence>
<dbReference type="Proteomes" id="UP000094527">
    <property type="component" value="Unassembled WGS sequence"/>
</dbReference>
<evidence type="ECO:0000313" key="1">
    <source>
        <dbReference type="EMBL" id="ODM92522.1"/>
    </source>
</evidence>
<name>A0A1D2MHZ3_ORCCI</name>